<proteinExistence type="inferred from homology"/>
<evidence type="ECO:0000256" key="2">
    <source>
        <dbReference type="ARBA" id="ARBA00005914"/>
    </source>
</evidence>
<sequence length="359" mass="37452">MAERECRLVEAFSGRRERDVRRSDEARWRRPQTGPGAGVEVLRGPAQVMFLANAWTGAVFCLALCVADWRYGAYGLGGAALGTGAARLLGVARDRVETGLEGFNSCLVALCFAVFLDAGRLSTVLLAAAGCAVVTVVTAAVVRLLRVWDLPPLTLPYCLLAGAVTVAAPGFRRIWPHGDSLAALPRAASGPTFLRPEEVWRAFFRNVSQVFFLDRWYVGALLLAGVFLASRVAGLVACCGSATGILTAWALGAPAARIADGTMGCNAVLVALALCGVFLEATRATLLYALLGAATATAVTPAVAGLLAPAGGHAFTWPFVLTTFGFLLAARSFPRLTGRGPGPGEAAPPWRVSAPVPSA</sequence>
<dbReference type="EMBL" id="LFEH01000037">
    <property type="protein sequence ID" value="KMS79211.1"/>
    <property type="molecule type" value="Genomic_DNA"/>
</dbReference>
<keyword evidence="4 8" id="KW-0812">Transmembrane</keyword>
<feature type="region of interest" description="Disordered" evidence="7">
    <location>
        <begin position="340"/>
        <end position="359"/>
    </location>
</feature>
<comment type="subcellular location">
    <subcellularLocation>
        <location evidence="1">Cell membrane</location>
        <topology evidence="1">Multi-pass membrane protein</topology>
    </subcellularLocation>
</comment>
<dbReference type="PANTHER" id="PTHR10464:SF4">
    <property type="entry name" value="UREA TRANSPORTER"/>
    <property type="match status" value="1"/>
</dbReference>
<evidence type="ECO:0000313" key="9">
    <source>
        <dbReference type="EMBL" id="KMS79211.1"/>
    </source>
</evidence>
<dbReference type="InterPro" id="IPR029020">
    <property type="entry name" value="Ammonium/urea_transptr"/>
</dbReference>
<evidence type="ECO:0000256" key="3">
    <source>
        <dbReference type="ARBA" id="ARBA00022475"/>
    </source>
</evidence>
<evidence type="ECO:0000256" key="7">
    <source>
        <dbReference type="SAM" id="MobiDB-lite"/>
    </source>
</evidence>
<evidence type="ECO:0000256" key="5">
    <source>
        <dbReference type="ARBA" id="ARBA00022989"/>
    </source>
</evidence>
<comment type="caution">
    <text evidence="9">The sequence shown here is derived from an EMBL/GenBank/DDBJ whole genome shotgun (WGS) entry which is preliminary data.</text>
</comment>
<feature type="transmembrane region" description="Helical" evidence="8">
    <location>
        <begin position="261"/>
        <end position="279"/>
    </location>
</feature>
<dbReference type="Pfam" id="PF03253">
    <property type="entry name" value="UT"/>
    <property type="match status" value="1"/>
</dbReference>
<dbReference type="Gene3D" id="1.10.3430.10">
    <property type="entry name" value="Ammonium transporter AmtB like domains"/>
    <property type="match status" value="1"/>
</dbReference>
<dbReference type="InterPro" id="IPR004937">
    <property type="entry name" value="Urea_transporter"/>
</dbReference>
<dbReference type="Proteomes" id="UP000037274">
    <property type="component" value="Unassembled WGS sequence"/>
</dbReference>
<evidence type="ECO:0000313" key="10">
    <source>
        <dbReference type="Proteomes" id="UP000037274"/>
    </source>
</evidence>
<feature type="transmembrane region" description="Helical" evidence="8">
    <location>
        <begin position="216"/>
        <end position="249"/>
    </location>
</feature>
<feature type="transmembrane region" description="Helical" evidence="8">
    <location>
        <begin position="123"/>
        <end position="142"/>
    </location>
</feature>
<dbReference type="PANTHER" id="PTHR10464">
    <property type="entry name" value="UREA TRANSPORTER"/>
    <property type="match status" value="1"/>
</dbReference>
<protein>
    <submittedName>
        <fullName evidence="9">Urea transporter</fullName>
    </submittedName>
</protein>
<feature type="transmembrane region" description="Helical" evidence="8">
    <location>
        <begin position="154"/>
        <end position="171"/>
    </location>
</feature>
<reference evidence="9 10" key="1">
    <citation type="submission" date="2015-06" db="EMBL/GenBank/DDBJ databases">
        <title>Draft genome sequence of Streptomyces leeuwenhoekii C58, which produces the novel lasso peptide, chaxapeptin.</title>
        <authorList>
            <person name="Yi Y."/>
            <person name="Hai D."/>
            <person name="Jaspars M."/>
            <person name="Sheng H."/>
            <person name="Rateb M.E."/>
            <person name="Bull A."/>
            <person name="Goodfellow M."/>
            <person name="Asenjo J.A."/>
            <person name="Ebel R."/>
        </authorList>
    </citation>
    <scope>NUCLEOTIDE SEQUENCE [LARGE SCALE GENOMIC DNA]</scope>
    <source>
        <strain evidence="9 10">C58</strain>
    </source>
</reference>
<comment type="similarity">
    <text evidence="2">Belongs to the urea transporter family.</text>
</comment>
<feature type="transmembrane region" description="Helical" evidence="8">
    <location>
        <begin position="314"/>
        <end position="330"/>
    </location>
</feature>
<keyword evidence="10" id="KW-1185">Reference proteome</keyword>
<organism evidence="9 10">
    <name type="scientific">Streptomyces leeuwenhoekii</name>
    <dbReference type="NCBI Taxonomy" id="1437453"/>
    <lineage>
        <taxon>Bacteria</taxon>
        <taxon>Bacillati</taxon>
        <taxon>Actinomycetota</taxon>
        <taxon>Actinomycetes</taxon>
        <taxon>Kitasatosporales</taxon>
        <taxon>Streptomycetaceae</taxon>
        <taxon>Streptomyces</taxon>
    </lineage>
</organism>
<accession>A0ABR5HZL6</accession>
<keyword evidence="6 8" id="KW-0472">Membrane</keyword>
<evidence type="ECO:0000256" key="8">
    <source>
        <dbReference type="SAM" id="Phobius"/>
    </source>
</evidence>
<evidence type="ECO:0000256" key="4">
    <source>
        <dbReference type="ARBA" id="ARBA00022692"/>
    </source>
</evidence>
<keyword evidence="5 8" id="KW-1133">Transmembrane helix</keyword>
<dbReference type="PIRSF" id="PIRSF016502">
    <property type="entry name" value="Urea_transporter"/>
    <property type="match status" value="1"/>
</dbReference>
<keyword evidence="3" id="KW-1003">Cell membrane</keyword>
<name>A0ABR5HZL6_STRLW</name>
<evidence type="ECO:0000256" key="1">
    <source>
        <dbReference type="ARBA" id="ARBA00004651"/>
    </source>
</evidence>
<evidence type="ECO:0000256" key="6">
    <source>
        <dbReference type="ARBA" id="ARBA00023136"/>
    </source>
</evidence>
<feature type="transmembrane region" description="Helical" evidence="8">
    <location>
        <begin position="48"/>
        <end position="66"/>
    </location>
</feature>
<gene>
    <name evidence="9" type="ORF">ACH49_12775</name>
</gene>
<feature type="transmembrane region" description="Helical" evidence="8">
    <location>
        <begin position="286"/>
        <end position="308"/>
    </location>
</feature>